<proteinExistence type="predicted"/>
<sequence>MTQAWLVLTRPDGRDVTAPSEAQMAAALADVYDGKVLAADGGPGSAVLRFGYDDGLMYEMEVSGGGAVRFAEWSDRDCEIALAAPRTMTVARPADALQLWRLMAQRQVAKIRNQPWLSDD</sequence>
<reference evidence="1 2" key="1">
    <citation type="submission" date="2019-11" db="EMBL/GenBank/DDBJ databases">
        <title>Type strains purchased from KCTC, JCM and DSMZ.</title>
        <authorList>
            <person name="Lu H."/>
        </authorList>
    </citation>
    <scope>NUCLEOTIDE SEQUENCE [LARGE SCALE GENOMIC DNA]</scope>
    <source>
        <strain evidence="1 2">KCTC 22382</strain>
    </source>
</reference>
<comment type="caution">
    <text evidence="1">The sequence shown here is derived from an EMBL/GenBank/DDBJ whole genome shotgun (WGS) entry which is preliminary data.</text>
</comment>
<accession>A0A6L6PRM7</accession>
<dbReference type="AlphaFoldDB" id="A0A6L6PRM7"/>
<protein>
    <submittedName>
        <fullName evidence="1">Uncharacterized protein</fullName>
    </submittedName>
</protein>
<evidence type="ECO:0000313" key="2">
    <source>
        <dbReference type="Proteomes" id="UP000475582"/>
    </source>
</evidence>
<evidence type="ECO:0000313" key="1">
    <source>
        <dbReference type="EMBL" id="MTV40885.1"/>
    </source>
</evidence>
<dbReference type="RefSeq" id="WP_155466981.1">
    <property type="nucleotide sequence ID" value="NZ_WNKY01000043.1"/>
</dbReference>
<name>A0A6L6PRM7_9BURK</name>
<gene>
    <name evidence="1" type="ORF">GM676_25305</name>
</gene>
<keyword evidence="2" id="KW-1185">Reference proteome</keyword>
<dbReference type="OrthoDB" id="8777716at2"/>
<dbReference type="Proteomes" id="UP000475582">
    <property type="component" value="Unassembled WGS sequence"/>
</dbReference>
<organism evidence="1 2">
    <name type="scientific">Duganella radicis</name>
    <dbReference type="NCBI Taxonomy" id="551988"/>
    <lineage>
        <taxon>Bacteria</taxon>
        <taxon>Pseudomonadati</taxon>
        <taxon>Pseudomonadota</taxon>
        <taxon>Betaproteobacteria</taxon>
        <taxon>Burkholderiales</taxon>
        <taxon>Oxalobacteraceae</taxon>
        <taxon>Telluria group</taxon>
        <taxon>Duganella</taxon>
    </lineage>
</organism>
<dbReference type="EMBL" id="WNKY01000043">
    <property type="protein sequence ID" value="MTV40885.1"/>
    <property type="molecule type" value="Genomic_DNA"/>
</dbReference>